<comment type="function">
    <text evidence="8 9">This protein is involved in the repair of mismatches in DNA. It is possible that it carries out the mismatch recognition step. This protein has a weak ATPase activity.</text>
</comment>
<dbReference type="Proteomes" id="UP000642829">
    <property type="component" value="Unassembled WGS sequence"/>
</dbReference>
<dbReference type="NCBIfam" id="NF003810">
    <property type="entry name" value="PRK05399.1"/>
    <property type="match status" value="1"/>
</dbReference>
<keyword evidence="7 9" id="KW-0234">DNA repair</keyword>
<dbReference type="PANTHER" id="PTHR11361">
    <property type="entry name" value="DNA MISMATCH REPAIR PROTEIN MUTS FAMILY MEMBER"/>
    <property type="match status" value="1"/>
</dbReference>
<comment type="similarity">
    <text evidence="1 9 10">Belongs to the DNA mismatch repair MutS family.</text>
</comment>
<evidence type="ECO:0000256" key="4">
    <source>
        <dbReference type="ARBA" id="ARBA00022763"/>
    </source>
</evidence>
<evidence type="ECO:0000256" key="2">
    <source>
        <dbReference type="ARBA" id="ARBA00021982"/>
    </source>
</evidence>
<dbReference type="InterPro" id="IPR007695">
    <property type="entry name" value="DNA_mismatch_repair_MutS-lik_N"/>
</dbReference>
<keyword evidence="5 9" id="KW-0067">ATP-binding</keyword>
<dbReference type="InterPro" id="IPR007696">
    <property type="entry name" value="DNA_mismatch_repair_MutS_core"/>
</dbReference>
<dbReference type="InterPro" id="IPR045076">
    <property type="entry name" value="MutS"/>
</dbReference>
<evidence type="ECO:0000256" key="11">
    <source>
        <dbReference type="SAM" id="MobiDB-lite"/>
    </source>
</evidence>
<dbReference type="AlphaFoldDB" id="A0A8J3GGC3"/>
<evidence type="ECO:0000313" key="13">
    <source>
        <dbReference type="EMBL" id="GHC12726.1"/>
    </source>
</evidence>
<organism evidence="13 14">
    <name type="scientific">Cerasicoccus arenae</name>
    <dbReference type="NCBI Taxonomy" id="424488"/>
    <lineage>
        <taxon>Bacteria</taxon>
        <taxon>Pseudomonadati</taxon>
        <taxon>Verrucomicrobiota</taxon>
        <taxon>Opitutia</taxon>
        <taxon>Puniceicoccales</taxon>
        <taxon>Cerasicoccaceae</taxon>
        <taxon>Cerasicoccus</taxon>
    </lineage>
</organism>
<comment type="caution">
    <text evidence="13">The sequence shown here is derived from an EMBL/GenBank/DDBJ whole genome shotgun (WGS) entry which is preliminary data.</text>
</comment>
<dbReference type="InterPro" id="IPR016151">
    <property type="entry name" value="DNA_mismatch_repair_MutS_N"/>
</dbReference>
<dbReference type="InterPro" id="IPR007861">
    <property type="entry name" value="DNA_mismatch_repair_MutS_clamp"/>
</dbReference>
<evidence type="ECO:0000256" key="9">
    <source>
        <dbReference type="HAMAP-Rule" id="MF_00096"/>
    </source>
</evidence>
<dbReference type="GO" id="GO:0140664">
    <property type="term" value="F:ATP-dependent DNA damage sensor activity"/>
    <property type="evidence" value="ECO:0007669"/>
    <property type="project" value="InterPro"/>
</dbReference>
<feature type="domain" description="DNA mismatch repair proteins mutS family" evidence="12">
    <location>
        <begin position="714"/>
        <end position="730"/>
    </location>
</feature>
<dbReference type="SUPFAM" id="SSF53150">
    <property type="entry name" value="DNA repair protein MutS, domain II"/>
    <property type="match status" value="1"/>
</dbReference>
<dbReference type="GO" id="GO:0005829">
    <property type="term" value="C:cytosol"/>
    <property type="evidence" value="ECO:0007669"/>
    <property type="project" value="TreeGrafter"/>
</dbReference>
<dbReference type="GO" id="GO:0003684">
    <property type="term" value="F:damaged DNA binding"/>
    <property type="evidence" value="ECO:0007669"/>
    <property type="project" value="UniProtKB-UniRule"/>
</dbReference>
<dbReference type="InterPro" id="IPR036678">
    <property type="entry name" value="MutS_con_dom_sf"/>
</dbReference>
<keyword evidence="6 9" id="KW-0238">DNA-binding</keyword>
<dbReference type="SUPFAM" id="SSF48334">
    <property type="entry name" value="DNA repair protein MutS, domain III"/>
    <property type="match status" value="1"/>
</dbReference>
<dbReference type="Pfam" id="PF05188">
    <property type="entry name" value="MutS_II"/>
    <property type="match status" value="1"/>
</dbReference>
<dbReference type="NCBIfam" id="TIGR01070">
    <property type="entry name" value="mutS1"/>
    <property type="match status" value="1"/>
</dbReference>
<evidence type="ECO:0000256" key="8">
    <source>
        <dbReference type="ARBA" id="ARBA00024647"/>
    </source>
</evidence>
<dbReference type="Pfam" id="PF05190">
    <property type="entry name" value="MutS_IV"/>
    <property type="match status" value="1"/>
</dbReference>
<proteinExistence type="inferred from homology"/>
<dbReference type="SMART" id="SM00534">
    <property type="entry name" value="MUTSac"/>
    <property type="match status" value="1"/>
</dbReference>
<dbReference type="PIRSF" id="PIRSF037677">
    <property type="entry name" value="DNA_mis_repair_Msh6"/>
    <property type="match status" value="1"/>
</dbReference>
<dbReference type="Gene3D" id="3.30.420.110">
    <property type="entry name" value="MutS, connector domain"/>
    <property type="match status" value="1"/>
</dbReference>
<dbReference type="InterPro" id="IPR000432">
    <property type="entry name" value="DNA_mismatch_repair_MutS_C"/>
</dbReference>
<dbReference type="SUPFAM" id="SSF55271">
    <property type="entry name" value="DNA repair protein MutS, domain I"/>
    <property type="match status" value="1"/>
</dbReference>
<evidence type="ECO:0000256" key="5">
    <source>
        <dbReference type="ARBA" id="ARBA00022840"/>
    </source>
</evidence>
<dbReference type="Gene3D" id="3.40.1170.10">
    <property type="entry name" value="DNA repair protein MutS, domain I"/>
    <property type="match status" value="1"/>
</dbReference>
<evidence type="ECO:0000256" key="7">
    <source>
        <dbReference type="ARBA" id="ARBA00023204"/>
    </source>
</evidence>
<dbReference type="InterPro" id="IPR017261">
    <property type="entry name" value="DNA_mismatch_repair_MutS/MSH"/>
</dbReference>
<dbReference type="RefSeq" id="WP_189517255.1">
    <property type="nucleotide sequence ID" value="NZ_BMXG01000029.1"/>
</dbReference>
<dbReference type="PROSITE" id="PS00486">
    <property type="entry name" value="DNA_MISMATCH_REPAIR_2"/>
    <property type="match status" value="1"/>
</dbReference>
<dbReference type="InterPro" id="IPR036187">
    <property type="entry name" value="DNA_mismatch_repair_MutS_sf"/>
</dbReference>
<dbReference type="InterPro" id="IPR005748">
    <property type="entry name" value="DNA_mismatch_repair_MutS"/>
</dbReference>
<dbReference type="GO" id="GO:0030983">
    <property type="term" value="F:mismatched DNA binding"/>
    <property type="evidence" value="ECO:0007669"/>
    <property type="project" value="InterPro"/>
</dbReference>
<dbReference type="Pfam" id="PF01624">
    <property type="entry name" value="MutS_I"/>
    <property type="match status" value="1"/>
</dbReference>
<reference evidence="13" key="2">
    <citation type="submission" date="2020-09" db="EMBL/GenBank/DDBJ databases">
        <authorList>
            <person name="Sun Q."/>
            <person name="Kim S."/>
        </authorList>
    </citation>
    <scope>NUCLEOTIDE SEQUENCE</scope>
    <source>
        <strain evidence="13">KCTC 12870</strain>
    </source>
</reference>
<reference evidence="13" key="1">
    <citation type="journal article" date="2014" name="Int. J. Syst. Evol. Microbiol.">
        <title>Complete genome sequence of Corynebacterium casei LMG S-19264T (=DSM 44701T), isolated from a smear-ripened cheese.</title>
        <authorList>
            <consortium name="US DOE Joint Genome Institute (JGI-PGF)"/>
            <person name="Walter F."/>
            <person name="Albersmeier A."/>
            <person name="Kalinowski J."/>
            <person name="Ruckert C."/>
        </authorList>
    </citation>
    <scope>NUCLEOTIDE SEQUENCE</scope>
    <source>
        <strain evidence="13">KCTC 12870</strain>
    </source>
</reference>
<evidence type="ECO:0000256" key="10">
    <source>
        <dbReference type="RuleBase" id="RU003756"/>
    </source>
</evidence>
<dbReference type="GO" id="GO:0005524">
    <property type="term" value="F:ATP binding"/>
    <property type="evidence" value="ECO:0007669"/>
    <property type="project" value="UniProtKB-UniRule"/>
</dbReference>
<gene>
    <name evidence="9 13" type="primary">mutS</name>
    <name evidence="13" type="ORF">GCM10007047_32660</name>
</gene>
<keyword evidence="4 9" id="KW-0227">DNA damage</keyword>
<dbReference type="InterPro" id="IPR007860">
    <property type="entry name" value="DNA_mmatch_repair_MutS_con_dom"/>
</dbReference>
<evidence type="ECO:0000256" key="3">
    <source>
        <dbReference type="ARBA" id="ARBA00022741"/>
    </source>
</evidence>
<dbReference type="PANTHER" id="PTHR11361:SF34">
    <property type="entry name" value="DNA MISMATCH REPAIR PROTEIN MSH1, MITOCHONDRIAL"/>
    <property type="match status" value="1"/>
</dbReference>
<dbReference type="SUPFAM" id="SSF52540">
    <property type="entry name" value="P-loop containing nucleoside triphosphate hydrolases"/>
    <property type="match status" value="1"/>
</dbReference>
<keyword evidence="3 9" id="KW-0547">Nucleotide-binding</keyword>
<name>A0A8J3GGC3_9BACT</name>
<dbReference type="FunFam" id="3.40.50.300:FF:000870">
    <property type="entry name" value="MutS protein homolog 4"/>
    <property type="match status" value="1"/>
</dbReference>
<feature type="region of interest" description="Disordered" evidence="11">
    <location>
        <begin position="834"/>
        <end position="863"/>
    </location>
</feature>
<dbReference type="EMBL" id="BMXG01000029">
    <property type="protein sequence ID" value="GHC12726.1"/>
    <property type="molecule type" value="Genomic_DNA"/>
</dbReference>
<evidence type="ECO:0000313" key="14">
    <source>
        <dbReference type="Proteomes" id="UP000642829"/>
    </source>
</evidence>
<dbReference type="Gene3D" id="1.10.1420.10">
    <property type="match status" value="2"/>
</dbReference>
<keyword evidence="14" id="KW-1185">Reference proteome</keyword>
<accession>A0A8J3GGC3</accession>
<evidence type="ECO:0000256" key="6">
    <source>
        <dbReference type="ARBA" id="ARBA00023125"/>
    </source>
</evidence>
<dbReference type="GO" id="GO:0006298">
    <property type="term" value="P:mismatch repair"/>
    <property type="evidence" value="ECO:0007669"/>
    <property type="project" value="UniProtKB-UniRule"/>
</dbReference>
<dbReference type="Gene3D" id="3.40.50.300">
    <property type="entry name" value="P-loop containing nucleotide triphosphate hydrolases"/>
    <property type="match status" value="1"/>
</dbReference>
<protein>
    <recommendedName>
        <fullName evidence="2 9">DNA mismatch repair protein MutS</fullName>
    </recommendedName>
</protein>
<dbReference type="HAMAP" id="MF_00096">
    <property type="entry name" value="MutS"/>
    <property type="match status" value="1"/>
</dbReference>
<dbReference type="CDD" id="cd03284">
    <property type="entry name" value="ABC_MutS1"/>
    <property type="match status" value="1"/>
</dbReference>
<evidence type="ECO:0000259" key="12">
    <source>
        <dbReference type="PROSITE" id="PS00486"/>
    </source>
</evidence>
<dbReference type="Pfam" id="PF00488">
    <property type="entry name" value="MutS_V"/>
    <property type="match status" value="1"/>
</dbReference>
<dbReference type="SMART" id="SM00533">
    <property type="entry name" value="MUTSd"/>
    <property type="match status" value="1"/>
</dbReference>
<sequence>MPPQKKAARETPMMQQYWRYRREDPRVPSDALILFRLGDFYEMFHSDAEEGARLLGITLTQRSGYPMAGIPYHARDTYLPKLLSQGIKVAIVDQIETPKPGKLVERDLTRVLTPGTTLEEHQLDARRNHYLLALTSDKKGNFHAAWLDLSTGEFQIASEASPKRLMSLFHSIDPKEILLPENTSSRWAHEESIRDWHQDFDYYCESRPVTILPDYQFETDSGARAVLDSLGVLNLNGFGLDVSHPALGSAGALIAYATDTLCAPPKNLRQIKEYHTRRALLLDPATLRNLEIFQSSQGGRNGSLIYAIDQTVTAAGGRLLEQWLASPLLDLGELNRRQQAVADFHAEPTRCAALADLLKGIRDITRILGRLQNRIRNPRELGGVRDTINQLPAIRTELAGFAGAEAQALHCNVSPFDELRDHLAAALADELPSNLSEGGVIRDGFDSELDHLRSLTRDSKIWLSEFEAGERERTGIKSLKVRYNGAFGYFIELTKSTTAQAPADYIRKQTMKNAERYVTEELRQKEKEILHAEEKAFAREESLFQDLVARILEDASMLEETAAALAQADVFIGWAQLARIWDYCRPKLSDDDVLDIEQGRHPVVEQMIKADRLGLRGAHSFVPNDTLLTAGVEQIALLTGPNMAGKSTYIRQVALIALLAQIGCWVPARRCHIGVVDRIFSRVGASDELARGNSTFMVEMNETANILNNATERSLIILDEIGRGTSTYDGLSIAWAVVEHLHGEGECGPRTLFATHYHEVTQLENTLPRLRNFSVSVKEWADEIRFIHTVVPGAADRSYGIQVARLAGLPASVIARAKVVLEELESEGNVLRETLREPGRIPPRAKAPKPPKPLENDDQLALF</sequence>
<evidence type="ECO:0000256" key="1">
    <source>
        <dbReference type="ARBA" id="ARBA00006271"/>
    </source>
</evidence>
<dbReference type="Pfam" id="PF05192">
    <property type="entry name" value="MutS_III"/>
    <property type="match status" value="1"/>
</dbReference>
<dbReference type="InterPro" id="IPR027417">
    <property type="entry name" value="P-loop_NTPase"/>
</dbReference>
<feature type="binding site" evidence="9">
    <location>
        <begin position="640"/>
        <end position="647"/>
    </location>
    <ligand>
        <name>ATP</name>
        <dbReference type="ChEBI" id="CHEBI:30616"/>
    </ligand>
</feature>